<proteinExistence type="predicted"/>
<feature type="domain" description="GMT-like wHTH" evidence="1">
    <location>
        <begin position="305"/>
        <end position="392"/>
    </location>
</feature>
<dbReference type="AlphaFoldDB" id="A0A7T0C1F4"/>
<dbReference type="NCBIfam" id="TIGR04474">
    <property type="entry name" value="tcm_partner"/>
    <property type="match status" value="1"/>
</dbReference>
<protein>
    <submittedName>
        <fullName evidence="2">Three-Cys-motif partner protein TcmP</fullName>
    </submittedName>
</protein>
<reference evidence="3" key="1">
    <citation type="submission" date="2020-02" db="EMBL/GenBank/DDBJ databases">
        <title>Genomic and physiological characterization of two novel Nitrospinaceae genera.</title>
        <authorList>
            <person name="Mueller A.J."/>
            <person name="Jung M.-Y."/>
            <person name="Strachan C.R."/>
            <person name="Herbold C.W."/>
            <person name="Kirkegaard R.H."/>
            <person name="Daims H."/>
        </authorList>
    </citation>
    <scope>NUCLEOTIDE SEQUENCE [LARGE SCALE GENOMIC DNA]</scope>
</reference>
<accession>A0A7T0C1F4</accession>
<dbReference type="KEGG" id="nva:G3M78_04160"/>
<gene>
    <name evidence="2" type="primary">tcmP</name>
    <name evidence="2" type="ORF">G3M78_04160</name>
</gene>
<dbReference type="InterPro" id="IPR031009">
    <property type="entry name" value="Tcm_partner"/>
</dbReference>
<evidence type="ECO:0000313" key="3">
    <source>
        <dbReference type="Proteomes" id="UP000594464"/>
    </source>
</evidence>
<evidence type="ECO:0000313" key="2">
    <source>
        <dbReference type="EMBL" id="QPJ64627.1"/>
    </source>
</evidence>
<name>A0A7T0C1F4_9BACT</name>
<organism evidence="2 3">
    <name type="scientific">Candidatus Nitrohelix vancouverensis</name>
    <dbReference type="NCBI Taxonomy" id="2705534"/>
    <lineage>
        <taxon>Bacteria</taxon>
        <taxon>Pseudomonadati</taxon>
        <taxon>Nitrospinota/Tectimicrobiota group</taxon>
        <taxon>Nitrospinota</taxon>
        <taxon>Nitrospinia</taxon>
        <taxon>Nitrospinales</taxon>
        <taxon>Nitrospinaceae</taxon>
        <taxon>Candidatus Nitrohelix</taxon>
    </lineage>
</organism>
<evidence type="ECO:0000259" key="1">
    <source>
        <dbReference type="Pfam" id="PF22560"/>
    </source>
</evidence>
<dbReference type="InterPro" id="IPR054339">
    <property type="entry name" value="GMT_wHTH"/>
</dbReference>
<sequence length="422" mass="48996">MPKKHYEWGYDGSVPEIGEHSLAKHRIIEDYVRRYIEILSANPRQSQLNLTIVDGFCGGGLYTFKNEVVPGSPLILLRTVRETEAKIKITRRKDFKINADFFFIDEALPHCNFLKNEIEHSEFKGELGKSIKIIVGQFETKATDIIRFIKNKGKAHRSLFFLDQYGWSDISLGTIRKIINELSYPEVLLTFAVDSLINYLNENLAGSRSLLSLELNRSDVQELLNRKREAGWRYLIQNELYRHIQNCTNAKHYTPFFIKSPKSGRSYWLLHLSKHVRARDEMATLHWDKQNHFVHHGKSGFHALGFDPSKDILEQFNLFDFNEINRIHSVDATTEQIPKLINDDKLWNSQGVSVEDIFSRLSNNSPVTKIIACEALIKLRKYNEVTIITKDGKPKPRANAMKWEDRIILPRQTNFLSIPKKE</sequence>
<dbReference type="EMBL" id="CP048620">
    <property type="protein sequence ID" value="QPJ64627.1"/>
    <property type="molecule type" value="Genomic_DNA"/>
</dbReference>
<dbReference type="Pfam" id="PF22560">
    <property type="entry name" value="GMT-wHTH"/>
    <property type="match status" value="1"/>
</dbReference>
<dbReference type="Proteomes" id="UP000594464">
    <property type="component" value="Chromosome"/>
</dbReference>